<dbReference type="Pfam" id="PF10095">
    <property type="entry name" value="DUF2333"/>
    <property type="match status" value="1"/>
</dbReference>
<dbReference type="PIRSF" id="PIRSF029693">
    <property type="entry name" value="UCP029693"/>
    <property type="match status" value="1"/>
</dbReference>
<accession>W6MB20</accession>
<evidence type="ECO:0000313" key="2">
    <source>
        <dbReference type="EMBL" id="CDI03255.1"/>
    </source>
</evidence>
<sequence>MSEENLVDTGGSASAAKPKIGEKVTKVATYYHPRTWKEKGLWWTLGLFLVTYCIAVVVLGFIWSRSPGGFDVRATALEMAQNDPKKLVPGYVTTATAIRVAETLLDKPGGYLSNDITPPGVYLDNIPEWEFGVLTELRDLVRTLRNDFSRSQTQSIEDKDLQVADPKFSYDSNSWILPSTESEYRDGIAALHRYLNRLADDKAQDGQFFARADNLSTYLQVVEKRLGSLAQRLASSVGQTRFNTNLAGDPNARQSTPTPDQTQVKTAWLQIDNVFFEARGYTWALIHALRAVEIDFGDVLANKNAVVSLKQIIRELENTQAFIWSPMILNGTGFALVANHSLIMASYISRANAAIIDLRNLLLQG</sequence>
<protein>
    <recommendedName>
        <fullName evidence="4">DUF2333 family protein</fullName>
    </recommendedName>
</protein>
<gene>
    <name evidence="2" type="ORF">BN873_460059</name>
</gene>
<keyword evidence="1" id="KW-0812">Transmembrane</keyword>
<keyword evidence="1" id="KW-0472">Membrane</keyword>
<evidence type="ECO:0000313" key="3">
    <source>
        <dbReference type="Proteomes" id="UP000035760"/>
    </source>
</evidence>
<feature type="transmembrane region" description="Helical" evidence="1">
    <location>
        <begin position="41"/>
        <end position="63"/>
    </location>
</feature>
<dbReference type="EMBL" id="CBTJ020000054">
    <property type="protein sequence ID" value="CDI03255.1"/>
    <property type="molecule type" value="Genomic_DNA"/>
</dbReference>
<evidence type="ECO:0000256" key="1">
    <source>
        <dbReference type="SAM" id="Phobius"/>
    </source>
</evidence>
<reference evidence="2" key="2">
    <citation type="submission" date="2014-03" db="EMBL/GenBank/DDBJ databases">
        <title>Candidatus Competibacter-lineage genomes retrieved from metagenomes reveal functional metabolic diversity.</title>
        <authorList>
            <person name="McIlroy S.J."/>
            <person name="Albertsen M."/>
            <person name="Andresen E.K."/>
            <person name="Saunders A.M."/>
            <person name="Kristiansen R."/>
            <person name="Stokholm-Bjerregaard M."/>
            <person name="Nielsen K.L."/>
            <person name="Nielsen P.H."/>
        </authorList>
    </citation>
    <scope>NUCLEOTIDE SEQUENCE</scope>
    <source>
        <strain evidence="2">Run_A_D11</strain>
    </source>
</reference>
<comment type="caution">
    <text evidence="2">The sequence shown here is derived from an EMBL/GenBank/DDBJ whole genome shotgun (WGS) entry which is preliminary data.</text>
</comment>
<evidence type="ECO:0008006" key="4">
    <source>
        <dbReference type="Google" id="ProtNLM"/>
    </source>
</evidence>
<dbReference type="InterPro" id="IPR016936">
    <property type="entry name" value="UCP029693"/>
</dbReference>
<keyword evidence="3" id="KW-1185">Reference proteome</keyword>
<dbReference type="STRING" id="1400863.BN873_460059"/>
<dbReference type="AlphaFoldDB" id="W6MB20"/>
<dbReference type="OrthoDB" id="5821246at2"/>
<name>W6MB20_9GAMM</name>
<organism evidence="2 3">
    <name type="scientific">Candidatus Competibacter denitrificans Run_A_D11</name>
    <dbReference type="NCBI Taxonomy" id="1400863"/>
    <lineage>
        <taxon>Bacteria</taxon>
        <taxon>Pseudomonadati</taxon>
        <taxon>Pseudomonadota</taxon>
        <taxon>Gammaproteobacteria</taxon>
        <taxon>Candidatus Competibacteraceae</taxon>
        <taxon>Candidatus Competibacter</taxon>
    </lineage>
</organism>
<dbReference type="RefSeq" id="WP_048673850.1">
    <property type="nucleotide sequence ID" value="NZ_CBTJ020000054.1"/>
</dbReference>
<keyword evidence="1" id="KW-1133">Transmembrane helix</keyword>
<proteinExistence type="predicted"/>
<reference evidence="2" key="1">
    <citation type="submission" date="2013-07" db="EMBL/GenBank/DDBJ databases">
        <authorList>
            <person name="McIlroy S."/>
        </authorList>
    </citation>
    <scope>NUCLEOTIDE SEQUENCE [LARGE SCALE GENOMIC DNA]</scope>
    <source>
        <strain evidence="2">Run_A_D11</strain>
    </source>
</reference>
<dbReference type="Proteomes" id="UP000035760">
    <property type="component" value="Unassembled WGS sequence"/>
</dbReference>